<proteinExistence type="predicted"/>
<reference evidence="2 3" key="1">
    <citation type="journal article" date="2016" name="Nat. Commun.">
        <title>Thousands of microbial genomes shed light on interconnected biogeochemical processes in an aquifer system.</title>
        <authorList>
            <person name="Anantharaman K."/>
            <person name="Brown C.T."/>
            <person name="Hug L.A."/>
            <person name="Sharon I."/>
            <person name="Castelle C.J."/>
            <person name="Probst A.J."/>
            <person name="Thomas B.C."/>
            <person name="Singh A."/>
            <person name="Wilkins M.J."/>
            <person name="Karaoz U."/>
            <person name="Brodie E.L."/>
            <person name="Williams K.H."/>
            <person name="Hubbard S.S."/>
            <person name="Banfield J.F."/>
        </authorList>
    </citation>
    <scope>NUCLEOTIDE SEQUENCE [LARGE SCALE GENOMIC DNA]</scope>
</reference>
<sequence length="207" mass="22982">MRPRHKTGTLAILFSSFCTTVFILMASIELILPIPIISYGAAFLAVFVVMSYLLVALLVPNRQFSKLHVVLLAVAVLMGISIATPGVMYEAIIPTADGYVELVFGPYAFLLNIYFASVVAATIFTYYRRIREEKNDACCVMLKIFAKSFLVYITGFALALFILPALGINFFTNLVLAFSMTIVIGTFAIMYTQRFMHLHKGDNCSLT</sequence>
<accession>A0A1F6DE74</accession>
<dbReference type="EMBL" id="MFLF01000016">
    <property type="protein sequence ID" value="OGG59342.1"/>
    <property type="molecule type" value="Genomic_DNA"/>
</dbReference>
<feature type="transmembrane region" description="Helical" evidence="1">
    <location>
        <begin position="148"/>
        <end position="168"/>
    </location>
</feature>
<dbReference type="Proteomes" id="UP000178794">
    <property type="component" value="Unassembled WGS sequence"/>
</dbReference>
<protein>
    <submittedName>
        <fullName evidence="2">Uncharacterized protein</fullName>
    </submittedName>
</protein>
<feature type="transmembrane region" description="Helical" evidence="1">
    <location>
        <begin position="12"/>
        <end position="31"/>
    </location>
</feature>
<keyword evidence="1" id="KW-0472">Membrane</keyword>
<feature type="transmembrane region" description="Helical" evidence="1">
    <location>
        <begin position="107"/>
        <end position="127"/>
    </location>
</feature>
<organism evidence="2 3">
    <name type="scientific">Candidatus Kaiserbacteria bacterium RIFCSPHIGHO2_02_FULL_50_50</name>
    <dbReference type="NCBI Taxonomy" id="1798492"/>
    <lineage>
        <taxon>Bacteria</taxon>
        <taxon>Candidatus Kaiseribacteriota</taxon>
    </lineage>
</organism>
<comment type="caution">
    <text evidence="2">The sequence shown here is derived from an EMBL/GenBank/DDBJ whole genome shotgun (WGS) entry which is preliminary data.</text>
</comment>
<keyword evidence="1" id="KW-1133">Transmembrane helix</keyword>
<evidence type="ECO:0000313" key="2">
    <source>
        <dbReference type="EMBL" id="OGG59342.1"/>
    </source>
</evidence>
<keyword evidence="1" id="KW-0812">Transmembrane</keyword>
<feature type="transmembrane region" description="Helical" evidence="1">
    <location>
        <begin position="37"/>
        <end position="60"/>
    </location>
</feature>
<evidence type="ECO:0000313" key="3">
    <source>
        <dbReference type="Proteomes" id="UP000178794"/>
    </source>
</evidence>
<dbReference type="AlphaFoldDB" id="A0A1F6DE74"/>
<name>A0A1F6DE74_9BACT</name>
<feature type="transmembrane region" description="Helical" evidence="1">
    <location>
        <begin position="67"/>
        <end position="87"/>
    </location>
</feature>
<evidence type="ECO:0000256" key="1">
    <source>
        <dbReference type="SAM" id="Phobius"/>
    </source>
</evidence>
<feature type="transmembrane region" description="Helical" evidence="1">
    <location>
        <begin position="174"/>
        <end position="191"/>
    </location>
</feature>
<gene>
    <name evidence="2" type="ORF">A3C89_02445</name>
</gene>